<evidence type="ECO:0000313" key="2">
    <source>
        <dbReference type="EMBL" id="OWZ22250.1"/>
    </source>
</evidence>
<gene>
    <name evidence="2" type="ORF">PHMEG_0003089</name>
</gene>
<dbReference type="STRING" id="4795.A0A225WZD3"/>
<dbReference type="SUPFAM" id="SSF56672">
    <property type="entry name" value="DNA/RNA polymerases"/>
    <property type="match status" value="1"/>
</dbReference>
<dbReference type="AlphaFoldDB" id="A0A225WZD3"/>
<keyword evidence="2" id="KW-0695">RNA-directed DNA polymerase</keyword>
<dbReference type="PROSITE" id="PS50878">
    <property type="entry name" value="RT_POL"/>
    <property type="match status" value="1"/>
</dbReference>
<protein>
    <submittedName>
        <fullName evidence="2">Reverse transcriptase</fullName>
    </submittedName>
</protein>
<keyword evidence="3" id="KW-1185">Reference proteome</keyword>
<reference evidence="3" key="1">
    <citation type="submission" date="2017-03" db="EMBL/GenBank/DDBJ databases">
        <title>Phytopthora megakarya and P. palmivora, two closely related causual agents of cacao black pod achieved similar genome size and gene model numbers by different mechanisms.</title>
        <authorList>
            <person name="Ali S."/>
            <person name="Shao J."/>
            <person name="Larry D.J."/>
            <person name="Kronmiller B."/>
            <person name="Shen D."/>
            <person name="Strem M.D."/>
            <person name="Melnick R.L."/>
            <person name="Guiltinan M.J."/>
            <person name="Tyler B.M."/>
            <person name="Meinhardt L.W."/>
            <person name="Bailey B.A."/>
        </authorList>
    </citation>
    <scope>NUCLEOTIDE SEQUENCE [LARGE SCALE GENOMIC DNA]</scope>
    <source>
        <strain evidence="3">zdho120</strain>
    </source>
</reference>
<accession>A0A225WZD3</accession>
<dbReference type="InterPro" id="IPR000477">
    <property type="entry name" value="RT_dom"/>
</dbReference>
<sequence length="173" mass="19727">MPVEVKILSRVLVNRLRPHIAKLVHPDQKGFIPGRRIDQQIMLARDLHHLETSLKRKGLVTFLDFAKAYDRVNRPYLLRVLERQGFGPRFLAWIRLLYSDSKCSLMINGWAQDSLTPTRGVKQGDPLSPYLFALSLEPLGNLLRARRDLGVLVDQTLRVPVGFFADDTDLGLS</sequence>
<dbReference type="Pfam" id="PF00078">
    <property type="entry name" value="RVT_1"/>
    <property type="match status" value="1"/>
</dbReference>
<name>A0A225WZD3_9STRA</name>
<dbReference type="InterPro" id="IPR043502">
    <property type="entry name" value="DNA/RNA_pol_sf"/>
</dbReference>
<dbReference type="GO" id="GO:0003964">
    <property type="term" value="F:RNA-directed DNA polymerase activity"/>
    <property type="evidence" value="ECO:0007669"/>
    <property type="project" value="UniProtKB-KW"/>
</dbReference>
<evidence type="ECO:0000259" key="1">
    <source>
        <dbReference type="PROSITE" id="PS50878"/>
    </source>
</evidence>
<keyword evidence="2" id="KW-0808">Transferase</keyword>
<dbReference type="EMBL" id="NBNE01000151">
    <property type="protein sequence ID" value="OWZ22250.1"/>
    <property type="molecule type" value="Genomic_DNA"/>
</dbReference>
<feature type="domain" description="Reverse transcriptase" evidence="1">
    <location>
        <begin position="1"/>
        <end position="173"/>
    </location>
</feature>
<dbReference type="CDD" id="cd01650">
    <property type="entry name" value="RT_nLTR_like"/>
    <property type="match status" value="1"/>
</dbReference>
<keyword evidence="2" id="KW-0548">Nucleotidyltransferase</keyword>
<dbReference type="OrthoDB" id="161877at2759"/>
<organism evidence="2 3">
    <name type="scientific">Phytophthora megakarya</name>
    <dbReference type="NCBI Taxonomy" id="4795"/>
    <lineage>
        <taxon>Eukaryota</taxon>
        <taxon>Sar</taxon>
        <taxon>Stramenopiles</taxon>
        <taxon>Oomycota</taxon>
        <taxon>Peronosporomycetes</taxon>
        <taxon>Peronosporales</taxon>
        <taxon>Peronosporaceae</taxon>
        <taxon>Phytophthora</taxon>
    </lineage>
</organism>
<evidence type="ECO:0000313" key="3">
    <source>
        <dbReference type="Proteomes" id="UP000198211"/>
    </source>
</evidence>
<proteinExistence type="predicted"/>
<comment type="caution">
    <text evidence="2">The sequence shown here is derived from an EMBL/GenBank/DDBJ whole genome shotgun (WGS) entry which is preliminary data.</text>
</comment>
<dbReference type="Proteomes" id="UP000198211">
    <property type="component" value="Unassembled WGS sequence"/>
</dbReference>
<dbReference type="PANTHER" id="PTHR19446">
    <property type="entry name" value="REVERSE TRANSCRIPTASES"/>
    <property type="match status" value="1"/>
</dbReference>